<comment type="caution">
    <text evidence="1">The sequence shown here is derived from an EMBL/GenBank/DDBJ whole genome shotgun (WGS) entry which is preliminary data.</text>
</comment>
<dbReference type="GO" id="GO:0016740">
    <property type="term" value="F:transferase activity"/>
    <property type="evidence" value="ECO:0007669"/>
    <property type="project" value="UniProtKB-KW"/>
</dbReference>
<dbReference type="SUPFAM" id="SSF51161">
    <property type="entry name" value="Trimeric LpxA-like enzymes"/>
    <property type="match status" value="1"/>
</dbReference>
<gene>
    <name evidence="1" type="ORF">GN277_05190</name>
</gene>
<dbReference type="PANTHER" id="PTHR42811">
    <property type="entry name" value="SERINE ACETYLTRANSFERASE"/>
    <property type="match status" value="1"/>
</dbReference>
<dbReference type="EMBL" id="WUQX01000001">
    <property type="protein sequence ID" value="MXP74795.1"/>
    <property type="molecule type" value="Genomic_DNA"/>
</dbReference>
<keyword evidence="1" id="KW-0808">Transferase</keyword>
<reference evidence="1 2" key="1">
    <citation type="submission" date="2019-12" db="EMBL/GenBank/DDBJ databases">
        <title>Sporaefaciens musculi gen. nov., sp. nov., a novel bacterium isolated from the caecum of an obese mouse.</title>
        <authorList>
            <person name="Rasmussen T.S."/>
            <person name="Streidl T."/>
            <person name="Hitch T.C.A."/>
            <person name="Wortmann E."/>
            <person name="Deptula P."/>
            <person name="Hansen M."/>
            <person name="Nielsen D.S."/>
            <person name="Clavel T."/>
            <person name="Vogensen F.K."/>
        </authorList>
    </citation>
    <scope>NUCLEOTIDE SEQUENCE [LARGE SCALE GENOMIC DNA]</scope>
    <source>
        <strain evidence="1 2">WCA-9-b2</strain>
    </source>
</reference>
<name>A0A7X3MEE8_9FIRM</name>
<dbReference type="Gene3D" id="2.160.10.10">
    <property type="entry name" value="Hexapeptide repeat proteins"/>
    <property type="match status" value="1"/>
</dbReference>
<accession>A0A7X3MEE8</accession>
<sequence length="149" mass="15724">MNKTGIHIFPNVCGKGLRIMHLGPILVNGRVQMGENVKIHIMTSFVAGGNNDDTPIIGNNVVIGVGATILGKAKIADGIAVGANAVVNKSFEEKNIAIAGVPAHKISDNGSLTWGGVENSLGIIAYLSYYIALWSIKKMPCSSIVYHIK</sequence>
<dbReference type="AlphaFoldDB" id="A0A7X3MEE8"/>
<protein>
    <submittedName>
        <fullName evidence="1">Serine O-acetyltransferase</fullName>
    </submittedName>
</protein>
<dbReference type="InterPro" id="IPR011004">
    <property type="entry name" value="Trimer_LpxA-like_sf"/>
</dbReference>
<evidence type="ECO:0000313" key="2">
    <source>
        <dbReference type="Proteomes" id="UP000460412"/>
    </source>
</evidence>
<keyword evidence="2" id="KW-1185">Reference proteome</keyword>
<proteinExistence type="predicted"/>
<organism evidence="1 2">
    <name type="scientific">Sporofaciens musculi</name>
    <dbReference type="NCBI Taxonomy" id="2681861"/>
    <lineage>
        <taxon>Bacteria</taxon>
        <taxon>Bacillati</taxon>
        <taxon>Bacillota</taxon>
        <taxon>Clostridia</taxon>
        <taxon>Lachnospirales</taxon>
        <taxon>Lachnospiraceae</taxon>
        <taxon>Sporofaciens</taxon>
    </lineage>
</organism>
<dbReference type="Proteomes" id="UP000460412">
    <property type="component" value="Unassembled WGS sequence"/>
</dbReference>
<evidence type="ECO:0000313" key="1">
    <source>
        <dbReference type="EMBL" id="MXP74795.1"/>
    </source>
</evidence>